<keyword evidence="2" id="KW-1003">Cell membrane</keyword>
<feature type="transmembrane region" description="Helical" evidence="13">
    <location>
        <begin position="97"/>
        <end position="118"/>
    </location>
</feature>
<evidence type="ECO:0000256" key="5">
    <source>
        <dbReference type="ARBA" id="ARBA00023040"/>
    </source>
</evidence>
<name>A0A8C2YRT3_CHILA</name>
<keyword evidence="14" id="KW-0732">Signal</keyword>
<dbReference type="Ensembl" id="ENSCLAT00000018751.1">
    <property type="protein sequence ID" value="ENSCLAP00000018569.1"/>
    <property type="gene ID" value="ENSCLAG00000012739.1"/>
</dbReference>
<accession>A0A8C2YRT3</accession>
<feature type="transmembrane region" description="Helical" evidence="13">
    <location>
        <begin position="331"/>
        <end position="354"/>
    </location>
</feature>
<dbReference type="PANTHER" id="PTHR24232">
    <property type="entry name" value="G-PROTEIN COUPLED RECEPTOR"/>
    <property type="match status" value="1"/>
</dbReference>
<dbReference type="OrthoDB" id="8859266at2759"/>
<dbReference type="PROSITE" id="PS50262">
    <property type="entry name" value="G_PROTEIN_RECEP_F1_2"/>
    <property type="match status" value="1"/>
</dbReference>
<comment type="similarity">
    <text evidence="12">Belongs to the G-protein coupled receptor 1 family.</text>
</comment>
<dbReference type="FunFam" id="1.20.1070.10:FF:000040">
    <property type="entry name" value="Coagulation factor 2 (thrombin) receptor"/>
    <property type="match status" value="1"/>
</dbReference>
<dbReference type="Proteomes" id="UP000694398">
    <property type="component" value="Unassembled WGS sequence"/>
</dbReference>
<dbReference type="PANTHER" id="PTHR24232:SF0">
    <property type="entry name" value="PROTEINASE-ACTIVATED RECEPTOR 3"/>
    <property type="match status" value="1"/>
</dbReference>
<dbReference type="GO" id="GO:0007200">
    <property type="term" value="P:phospholipase C-activating G protein-coupled receptor signaling pathway"/>
    <property type="evidence" value="ECO:0007669"/>
    <property type="project" value="TreeGrafter"/>
</dbReference>
<reference evidence="16" key="2">
    <citation type="submission" date="2025-09" db="UniProtKB">
        <authorList>
            <consortium name="Ensembl"/>
        </authorList>
    </citation>
    <scope>IDENTIFICATION</scope>
</reference>
<sequence>MRAFKFAAVGLLLMPAFCQDGKENDTLATPTSTIKTLHGAPPNSSVDFPLSAREGWTGANITAKMKCLEGNVSNLHVSNATIGYLSSFLSSKVMPTIYLLVFVVGLPANAVTLWKVFFKTTSIAIFHANLAIADTLFCMTLPFKVAYHLTGNHWVFGEVMCWAITVIFYGNMYCSILLLTCMSINRYLAIIHPFMFRRLSKCTFASLACGLVWATVFLYMLPLFIHRQRDYLVQPNSTCPDVHSTCESSSPFHRYHFIALTVFGFLIPLVIIIYCYTNIICQLNVHDPKLLRYIKAILLILVVFTICFVPSNIIFIIYHANYYSNNSKGLYVIYLVGLCLGSLNSCLNPFLYFLMSKVTEQLRM</sequence>
<keyword evidence="10 12" id="KW-0807">Transducer</keyword>
<evidence type="ECO:0000256" key="3">
    <source>
        <dbReference type="ARBA" id="ARBA00022692"/>
    </source>
</evidence>
<evidence type="ECO:0000256" key="14">
    <source>
        <dbReference type="SAM" id="SignalP"/>
    </source>
</evidence>
<dbReference type="CTD" id="2151"/>
<dbReference type="PRINTS" id="PR01428">
    <property type="entry name" value="PROTEASEAR"/>
</dbReference>
<dbReference type="GO" id="GO:0032024">
    <property type="term" value="P:positive regulation of insulin secretion"/>
    <property type="evidence" value="ECO:0007669"/>
    <property type="project" value="Ensembl"/>
</dbReference>
<evidence type="ECO:0000313" key="16">
    <source>
        <dbReference type="Ensembl" id="ENSCLAP00000018569.1"/>
    </source>
</evidence>
<evidence type="ECO:0000256" key="13">
    <source>
        <dbReference type="SAM" id="Phobius"/>
    </source>
</evidence>
<reference evidence="16" key="1">
    <citation type="submission" date="2025-08" db="UniProtKB">
        <authorList>
            <consortium name="Ensembl"/>
        </authorList>
    </citation>
    <scope>IDENTIFICATION</scope>
</reference>
<keyword evidence="7 11" id="KW-1015">Disulfide bond</keyword>
<dbReference type="GO" id="GO:0048018">
    <property type="term" value="F:receptor ligand activity"/>
    <property type="evidence" value="ECO:0007669"/>
    <property type="project" value="Ensembl"/>
</dbReference>
<feature type="transmembrane region" description="Helical" evidence="13">
    <location>
        <begin position="162"/>
        <end position="184"/>
    </location>
</feature>
<keyword evidence="6 13" id="KW-0472">Membrane</keyword>
<dbReference type="GO" id="GO:0032991">
    <property type="term" value="C:protein-containing complex"/>
    <property type="evidence" value="ECO:0007669"/>
    <property type="project" value="Ensembl"/>
</dbReference>
<protein>
    <submittedName>
        <fullName evidence="16">Coagulation factor II thrombin receptor like 2</fullName>
    </submittedName>
</protein>
<keyword evidence="17" id="KW-1185">Reference proteome</keyword>
<keyword evidence="4 13" id="KW-1133">Transmembrane helix</keyword>
<keyword evidence="8 12" id="KW-0675">Receptor</keyword>
<dbReference type="PROSITE" id="PS00237">
    <property type="entry name" value="G_PROTEIN_RECEP_F1_1"/>
    <property type="match status" value="1"/>
</dbReference>
<feature type="disulfide bond" evidence="11">
    <location>
        <begin position="161"/>
        <end position="239"/>
    </location>
</feature>
<evidence type="ECO:0000256" key="9">
    <source>
        <dbReference type="ARBA" id="ARBA00023180"/>
    </source>
</evidence>
<dbReference type="AlphaFoldDB" id="A0A8C2YRT3"/>
<evidence type="ECO:0000256" key="11">
    <source>
        <dbReference type="PIRSR" id="PIRSR603912-52"/>
    </source>
</evidence>
<evidence type="ECO:0000313" key="17">
    <source>
        <dbReference type="Proteomes" id="UP000694398"/>
    </source>
</evidence>
<evidence type="ECO:0000256" key="7">
    <source>
        <dbReference type="ARBA" id="ARBA00023157"/>
    </source>
</evidence>
<dbReference type="InterPro" id="IPR017452">
    <property type="entry name" value="GPCR_Rhodpsn_7TM"/>
</dbReference>
<evidence type="ECO:0000256" key="4">
    <source>
        <dbReference type="ARBA" id="ARBA00022989"/>
    </source>
</evidence>
<dbReference type="GeneID" id="102021260"/>
<evidence type="ECO:0000256" key="10">
    <source>
        <dbReference type="ARBA" id="ARBA00023224"/>
    </source>
</evidence>
<feature type="transmembrane region" description="Helical" evidence="13">
    <location>
        <begin position="297"/>
        <end position="319"/>
    </location>
</feature>
<keyword evidence="5 12" id="KW-0297">G-protein coupled receptor</keyword>
<evidence type="ECO:0000256" key="2">
    <source>
        <dbReference type="ARBA" id="ARBA00022475"/>
    </source>
</evidence>
<proteinExistence type="inferred from homology"/>
<evidence type="ECO:0000259" key="15">
    <source>
        <dbReference type="PROSITE" id="PS50262"/>
    </source>
</evidence>
<dbReference type="Pfam" id="PF00001">
    <property type="entry name" value="7tm_1"/>
    <property type="match status" value="1"/>
</dbReference>
<evidence type="ECO:0000256" key="6">
    <source>
        <dbReference type="ARBA" id="ARBA00023136"/>
    </source>
</evidence>
<dbReference type="InterPro" id="IPR000276">
    <property type="entry name" value="GPCR_Rhodpsn"/>
</dbReference>
<comment type="subcellular location">
    <subcellularLocation>
        <location evidence="1">Cell membrane</location>
        <topology evidence="1">Multi-pass membrane protein</topology>
    </subcellularLocation>
</comment>
<dbReference type="GO" id="GO:0007596">
    <property type="term" value="P:blood coagulation"/>
    <property type="evidence" value="ECO:0007669"/>
    <property type="project" value="InterPro"/>
</dbReference>
<keyword evidence="3 12" id="KW-0812">Transmembrane</keyword>
<feature type="transmembrane region" description="Helical" evidence="13">
    <location>
        <begin position="257"/>
        <end position="276"/>
    </location>
</feature>
<dbReference type="GO" id="GO:1990806">
    <property type="term" value="P:ligand-gated ion channel signaling pathway"/>
    <property type="evidence" value="ECO:0007669"/>
    <property type="project" value="Ensembl"/>
</dbReference>
<gene>
    <name evidence="16" type="primary">F2RL2</name>
</gene>
<feature type="transmembrane region" description="Helical" evidence="13">
    <location>
        <begin position="204"/>
        <end position="225"/>
    </location>
</feature>
<evidence type="ECO:0000256" key="1">
    <source>
        <dbReference type="ARBA" id="ARBA00004651"/>
    </source>
</evidence>
<dbReference type="GO" id="GO:0015057">
    <property type="term" value="F:thrombin-activated receptor activity"/>
    <property type="evidence" value="ECO:0007669"/>
    <property type="project" value="InterPro"/>
</dbReference>
<dbReference type="Gene3D" id="1.20.1070.10">
    <property type="entry name" value="Rhodopsin 7-helix transmembrane proteins"/>
    <property type="match status" value="1"/>
</dbReference>
<feature type="chain" id="PRO_5034326120" evidence="14">
    <location>
        <begin position="19"/>
        <end position="364"/>
    </location>
</feature>
<dbReference type="OMA" id="VVFYGNM"/>
<dbReference type="PRINTS" id="PR01429">
    <property type="entry name" value="PROTEASEAR3"/>
</dbReference>
<dbReference type="InterPro" id="IPR003912">
    <property type="entry name" value="Protea_act_rcpt"/>
</dbReference>
<organism evidence="16 17">
    <name type="scientific">Chinchilla lanigera</name>
    <name type="common">Long-tailed chinchilla</name>
    <name type="synonym">Chinchilla villidera</name>
    <dbReference type="NCBI Taxonomy" id="34839"/>
    <lineage>
        <taxon>Eukaryota</taxon>
        <taxon>Metazoa</taxon>
        <taxon>Chordata</taxon>
        <taxon>Craniata</taxon>
        <taxon>Vertebrata</taxon>
        <taxon>Euteleostomi</taxon>
        <taxon>Mammalia</taxon>
        <taxon>Eutheria</taxon>
        <taxon>Euarchontoglires</taxon>
        <taxon>Glires</taxon>
        <taxon>Rodentia</taxon>
        <taxon>Hystricomorpha</taxon>
        <taxon>Chinchillidae</taxon>
        <taxon>Chinchilla</taxon>
    </lineage>
</organism>
<keyword evidence="9" id="KW-0325">Glycoprotein</keyword>
<dbReference type="SUPFAM" id="SSF81321">
    <property type="entry name" value="Family A G protein-coupled receptor-like"/>
    <property type="match status" value="1"/>
</dbReference>
<feature type="signal peptide" evidence="14">
    <location>
        <begin position="1"/>
        <end position="18"/>
    </location>
</feature>
<dbReference type="GO" id="GO:0035025">
    <property type="term" value="P:positive regulation of Rho protein signal transduction"/>
    <property type="evidence" value="ECO:0007669"/>
    <property type="project" value="TreeGrafter"/>
</dbReference>
<evidence type="ECO:0000256" key="12">
    <source>
        <dbReference type="RuleBase" id="RU000688"/>
    </source>
</evidence>
<feature type="transmembrane region" description="Helical" evidence="13">
    <location>
        <begin position="130"/>
        <end position="150"/>
    </location>
</feature>
<evidence type="ECO:0000256" key="8">
    <source>
        <dbReference type="ARBA" id="ARBA00023170"/>
    </source>
</evidence>
<dbReference type="RefSeq" id="XP_005386096.1">
    <property type="nucleotide sequence ID" value="XM_005386039.2"/>
</dbReference>
<dbReference type="InterPro" id="IPR003943">
    <property type="entry name" value="Prot_act_rcpt_3"/>
</dbReference>
<feature type="domain" description="G-protein coupled receptors family 1 profile" evidence="15">
    <location>
        <begin position="96"/>
        <end position="352"/>
    </location>
</feature>
<dbReference type="GO" id="GO:0016324">
    <property type="term" value="C:apical plasma membrane"/>
    <property type="evidence" value="ECO:0007669"/>
    <property type="project" value="Ensembl"/>
</dbReference>
<dbReference type="GeneTree" id="ENSGT01050000244840"/>
<dbReference type="PRINTS" id="PR00237">
    <property type="entry name" value="GPCRRHODOPSN"/>
</dbReference>